<dbReference type="PRINTS" id="PR00862">
    <property type="entry name" value="PROLIGOPTASE"/>
</dbReference>
<evidence type="ECO:0000256" key="3">
    <source>
        <dbReference type="ARBA" id="ARBA00022801"/>
    </source>
</evidence>
<evidence type="ECO:0000259" key="7">
    <source>
        <dbReference type="Pfam" id="PF00326"/>
    </source>
</evidence>
<dbReference type="GO" id="GO:0005856">
    <property type="term" value="C:cytoskeleton"/>
    <property type="evidence" value="ECO:0007669"/>
    <property type="project" value="TreeGrafter"/>
</dbReference>
<sequence>MSPLAVLRSVSRSLNAGRLSSQRRWTGPAARLHTAGCVTTSVHCSGAELGKLRGLERPFERRLRSVYQRFTDVPDHAAFQGSRHAYIVEGCGIFRVAYGEGEQDLVQVLRTDWAAVDGTIQKVRLSPTESVLAATVKNNHCEEARCVLVQLEQLTIPQKPLLILDKVFSFEWATDDVLFYTTQEGLQCRHVFRLHLTDAGAQSMLVYKEKDPEFFVEVSRSKDHRIVTVNCSSKSSSEVWMIDSRSPLSHPTLVQPRQPGLLYHVEHSDSQLYILANTGPGHEYQLLRTPFTSPAMQHWEPTFSPGPGAVIKDMEMLQDHCVFTMREPLGQLQLHTIPLKAPNHVTILQLPSWACAIETQRFGMVDSDAFSFLLSSPVHPPVRYHLSPTRKQPLSQEDDLQHTLLPEYHTTRLQAPSQDGTMVPLTLFHMQPLPDMREAPMLVHVYGAYGLDLNMGFCPEKRLLLDDNWVLAYCHVRGGGECGLAWHSAGRLQFKKKGVEDLSACIQTLFQSGVSRPTLTALTARSAGAVLAGALCNKHPQLLRAVLLQAPFLDVLGTMQDPSLPLTIEERGEWGDPLIDSQHRDNIASYCPCHNISTQLYPSMLITAYSGDSRVPLSGVKNYVERLSKAVQTYSSSLCTKGHIPTILLDLQPGGDHFGPEDFDQSLSESARQLAFLYTMLELDYKGARQKTTGRRKKKKTIETLSLTPVDPLFS</sequence>
<dbReference type="CTD" id="9581"/>
<dbReference type="InterPro" id="IPR023302">
    <property type="entry name" value="Pept_S9A_N"/>
</dbReference>
<dbReference type="FunFam" id="3.40.50.1820:FF:000050">
    <property type="entry name" value="prolyl endopeptidase-like isoform X2"/>
    <property type="match status" value="1"/>
</dbReference>
<dbReference type="Pfam" id="PF02897">
    <property type="entry name" value="Peptidase_S9_N"/>
    <property type="match status" value="1"/>
</dbReference>
<dbReference type="EC" id="3.4.21.-" evidence="6"/>
<dbReference type="InterPro" id="IPR002470">
    <property type="entry name" value="Peptidase_S9A"/>
</dbReference>
<reference evidence="9" key="2">
    <citation type="submission" date="2025-08" db="UniProtKB">
        <authorList>
            <consortium name="Ensembl"/>
        </authorList>
    </citation>
    <scope>IDENTIFICATION</scope>
</reference>
<dbReference type="SUPFAM" id="SSF50993">
    <property type="entry name" value="Peptidase/esterase 'gauge' domain"/>
    <property type="match status" value="1"/>
</dbReference>
<dbReference type="Ensembl" id="ENSPNAT00000001061.2">
    <property type="protein sequence ID" value="ENSPNAP00000028011.2"/>
    <property type="gene ID" value="ENSPNAG00000002856.2"/>
</dbReference>
<dbReference type="SUPFAM" id="SSF53474">
    <property type="entry name" value="alpha/beta-Hydrolases"/>
    <property type="match status" value="1"/>
</dbReference>
<dbReference type="GeneTree" id="ENSGT00530000063426"/>
<dbReference type="GO" id="GO:0006508">
    <property type="term" value="P:proteolysis"/>
    <property type="evidence" value="ECO:0007669"/>
    <property type="project" value="UniProtKB-KW"/>
</dbReference>
<reference evidence="9" key="3">
    <citation type="submission" date="2025-09" db="UniProtKB">
        <authorList>
            <consortium name="Ensembl"/>
        </authorList>
    </citation>
    <scope>IDENTIFICATION</scope>
</reference>
<dbReference type="Proteomes" id="UP001501920">
    <property type="component" value="Chromosome 5"/>
</dbReference>
<dbReference type="PANTHER" id="PTHR11757:SF19">
    <property type="entry name" value="PROLYL ENDOPEPTIDASE-LIKE"/>
    <property type="match status" value="1"/>
</dbReference>
<evidence type="ECO:0000256" key="2">
    <source>
        <dbReference type="ARBA" id="ARBA00022670"/>
    </source>
</evidence>
<reference evidence="9 10" key="1">
    <citation type="submission" date="2020-10" db="EMBL/GenBank/DDBJ databases">
        <title>Pygocentrus nattereri (red-bellied piranha) genome, fPygNat1, primary haplotype.</title>
        <authorList>
            <person name="Myers G."/>
            <person name="Meyer A."/>
            <person name="Karagic N."/>
            <person name="Pippel M."/>
            <person name="Winkler S."/>
            <person name="Tracey A."/>
            <person name="Wood J."/>
            <person name="Formenti G."/>
            <person name="Howe K."/>
            <person name="Fedrigo O."/>
            <person name="Jarvis E.D."/>
        </authorList>
    </citation>
    <scope>NUCLEOTIDE SEQUENCE [LARGE SCALE GENOMIC DNA]</scope>
</reference>
<dbReference type="STRING" id="42514.ENSPNAP00000028011"/>
<dbReference type="InterPro" id="IPR029058">
    <property type="entry name" value="AB_hydrolase_fold"/>
</dbReference>
<dbReference type="Pfam" id="PF00326">
    <property type="entry name" value="Peptidase_S9"/>
    <property type="match status" value="1"/>
</dbReference>
<protein>
    <recommendedName>
        <fullName evidence="6">Prolyl endopeptidase</fullName>
        <ecNumber evidence="6">3.4.21.-</ecNumber>
    </recommendedName>
</protein>
<evidence type="ECO:0000313" key="10">
    <source>
        <dbReference type="Proteomes" id="UP001501920"/>
    </source>
</evidence>
<dbReference type="GO" id="GO:0004252">
    <property type="term" value="F:serine-type endopeptidase activity"/>
    <property type="evidence" value="ECO:0007669"/>
    <property type="project" value="UniProtKB-UniRule"/>
</dbReference>
<organism evidence="9 10">
    <name type="scientific">Pygocentrus nattereri</name>
    <name type="common">Red-bellied piranha</name>
    <dbReference type="NCBI Taxonomy" id="42514"/>
    <lineage>
        <taxon>Eukaryota</taxon>
        <taxon>Metazoa</taxon>
        <taxon>Chordata</taxon>
        <taxon>Craniata</taxon>
        <taxon>Vertebrata</taxon>
        <taxon>Euteleostomi</taxon>
        <taxon>Actinopterygii</taxon>
        <taxon>Neopterygii</taxon>
        <taxon>Teleostei</taxon>
        <taxon>Ostariophysi</taxon>
        <taxon>Characiformes</taxon>
        <taxon>Characoidei</taxon>
        <taxon>Pygocentrus</taxon>
    </lineage>
</organism>
<keyword evidence="3 6" id="KW-0378">Hydrolase</keyword>
<comment type="function">
    <text evidence="5">Serine peptidase whose precise substrate specificity remains unclear. Does not cleave peptides after a arginine or lysine residue. Regulates trans-Golgi network morphology and sorting by regulating the membrane binding of the AP-1 complex. May play a role in the regulation of synaptic vesicle exocytosis.</text>
</comment>
<accession>A0A3B4DY73</accession>
<name>A0A3B4DY73_PYGNA</name>
<evidence type="ECO:0000259" key="8">
    <source>
        <dbReference type="Pfam" id="PF02897"/>
    </source>
</evidence>
<evidence type="ECO:0000256" key="4">
    <source>
        <dbReference type="ARBA" id="ARBA00022825"/>
    </source>
</evidence>
<feature type="domain" description="Peptidase S9 prolyl oligopeptidase catalytic" evidence="7">
    <location>
        <begin position="463"/>
        <end position="681"/>
    </location>
</feature>
<comment type="similarity">
    <text evidence="1 6">Belongs to the peptidase S9A family.</text>
</comment>
<dbReference type="PANTHER" id="PTHR11757">
    <property type="entry name" value="PROTEASE FAMILY S9A OLIGOPEPTIDASE"/>
    <property type="match status" value="1"/>
</dbReference>
<dbReference type="AlphaFoldDB" id="A0A3B4DY73"/>
<dbReference type="Gene3D" id="2.130.10.120">
    <property type="entry name" value="Prolyl oligopeptidase, N-terminal domain"/>
    <property type="match status" value="1"/>
</dbReference>
<proteinExistence type="inferred from homology"/>
<evidence type="ECO:0000313" key="9">
    <source>
        <dbReference type="Ensembl" id="ENSPNAP00000028011.2"/>
    </source>
</evidence>
<dbReference type="GO" id="GO:0005794">
    <property type="term" value="C:Golgi apparatus"/>
    <property type="evidence" value="ECO:0007669"/>
    <property type="project" value="TreeGrafter"/>
</dbReference>
<keyword evidence="10" id="KW-1185">Reference proteome</keyword>
<keyword evidence="4 6" id="KW-0720">Serine protease</keyword>
<dbReference type="RefSeq" id="XP_017546073.1">
    <property type="nucleotide sequence ID" value="XM_017690584.2"/>
</dbReference>
<feature type="domain" description="Peptidase S9A N-terminal" evidence="8">
    <location>
        <begin position="120"/>
        <end position="392"/>
    </location>
</feature>
<dbReference type="Gene3D" id="3.40.50.1820">
    <property type="entry name" value="alpha/beta hydrolase"/>
    <property type="match status" value="1"/>
</dbReference>
<gene>
    <name evidence="9" type="primary">PREPL</name>
</gene>
<dbReference type="InterPro" id="IPR001375">
    <property type="entry name" value="Peptidase_S9_cat"/>
</dbReference>
<evidence type="ECO:0000256" key="1">
    <source>
        <dbReference type="ARBA" id="ARBA00005228"/>
    </source>
</evidence>
<keyword evidence="2 6" id="KW-0645">Protease</keyword>
<dbReference type="GeneID" id="108422306"/>
<evidence type="ECO:0000256" key="6">
    <source>
        <dbReference type="RuleBase" id="RU368024"/>
    </source>
</evidence>
<evidence type="ECO:0000256" key="5">
    <source>
        <dbReference type="ARBA" id="ARBA00045448"/>
    </source>
</evidence>
<dbReference type="InterPro" id="IPR051543">
    <property type="entry name" value="Serine_Peptidase_S9A"/>
</dbReference>